<dbReference type="AlphaFoldDB" id="A0A4Y2BR89"/>
<protein>
    <submittedName>
        <fullName evidence="1">Uncharacterized protein</fullName>
    </submittedName>
</protein>
<dbReference type="Proteomes" id="UP000499080">
    <property type="component" value="Unassembled WGS sequence"/>
</dbReference>
<name>A0A4Y2BR89_ARAVE</name>
<proteinExistence type="predicted"/>
<keyword evidence="2" id="KW-1185">Reference proteome</keyword>
<accession>A0A4Y2BR89</accession>
<comment type="caution">
    <text evidence="1">The sequence shown here is derived from an EMBL/GenBank/DDBJ whole genome shotgun (WGS) entry which is preliminary data.</text>
</comment>
<sequence length="117" mass="13204">MTNNGYLNVQQADIHIKSPVEPMVQTPTLHQCDFWTLILTKVPIVEQQSSWDNAIQSSNSPKTLILSKVSIVEQRSSWNNARQRSNSPKTLILLKVSIIEQGVLGIILYKNQIPPKL</sequence>
<dbReference type="EMBL" id="BGPR01000100">
    <property type="protein sequence ID" value="GBL94179.1"/>
    <property type="molecule type" value="Genomic_DNA"/>
</dbReference>
<organism evidence="1 2">
    <name type="scientific">Araneus ventricosus</name>
    <name type="common">Orbweaver spider</name>
    <name type="synonym">Epeira ventricosa</name>
    <dbReference type="NCBI Taxonomy" id="182803"/>
    <lineage>
        <taxon>Eukaryota</taxon>
        <taxon>Metazoa</taxon>
        <taxon>Ecdysozoa</taxon>
        <taxon>Arthropoda</taxon>
        <taxon>Chelicerata</taxon>
        <taxon>Arachnida</taxon>
        <taxon>Araneae</taxon>
        <taxon>Araneomorphae</taxon>
        <taxon>Entelegynae</taxon>
        <taxon>Araneoidea</taxon>
        <taxon>Araneidae</taxon>
        <taxon>Araneus</taxon>
    </lineage>
</organism>
<gene>
    <name evidence="1" type="ORF">AVEN_163505_1</name>
</gene>
<evidence type="ECO:0000313" key="1">
    <source>
        <dbReference type="EMBL" id="GBL94179.1"/>
    </source>
</evidence>
<evidence type="ECO:0000313" key="2">
    <source>
        <dbReference type="Proteomes" id="UP000499080"/>
    </source>
</evidence>
<reference evidence="1 2" key="1">
    <citation type="journal article" date="2019" name="Sci. Rep.">
        <title>Orb-weaving spider Araneus ventricosus genome elucidates the spidroin gene catalogue.</title>
        <authorList>
            <person name="Kono N."/>
            <person name="Nakamura H."/>
            <person name="Ohtoshi R."/>
            <person name="Moran D.A.P."/>
            <person name="Shinohara A."/>
            <person name="Yoshida Y."/>
            <person name="Fujiwara M."/>
            <person name="Mori M."/>
            <person name="Tomita M."/>
            <person name="Arakawa K."/>
        </authorList>
    </citation>
    <scope>NUCLEOTIDE SEQUENCE [LARGE SCALE GENOMIC DNA]</scope>
</reference>